<evidence type="ECO:0000313" key="2">
    <source>
        <dbReference type="Proteomes" id="UP000249354"/>
    </source>
</evidence>
<reference evidence="2" key="1">
    <citation type="submission" date="2018-04" db="EMBL/GenBank/DDBJ databases">
        <authorList>
            <person name="Cornet L."/>
        </authorList>
    </citation>
    <scope>NUCLEOTIDE SEQUENCE [LARGE SCALE GENOMIC DNA]</scope>
</reference>
<comment type="caution">
    <text evidence="1">The sequence shown here is derived from an EMBL/GenBank/DDBJ whole genome shotgun (WGS) entry which is preliminary data.</text>
</comment>
<dbReference type="EMBL" id="QBMC01000090">
    <property type="protein sequence ID" value="PZO15657.1"/>
    <property type="molecule type" value="Genomic_DNA"/>
</dbReference>
<evidence type="ECO:0008006" key="3">
    <source>
        <dbReference type="Google" id="ProtNLM"/>
    </source>
</evidence>
<gene>
    <name evidence="1" type="ORF">DCF25_13415</name>
</gene>
<dbReference type="Pfam" id="PF13711">
    <property type="entry name" value="DUF4160"/>
    <property type="match status" value="1"/>
</dbReference>
<sequence length="88" mass="9952">MVPTLLQTGDIRILVYPGDHPPIHVHVVTKDRSLEVKINISGSEPIEMRPAKDERMKTTAKHTRQALKLCSDNLEMLRVGAEKYYAAQ</sequence>
<protein>
    <recommendedName>
        <fullName evidence="3">DUF4160 domain-containing protein</fullName>
    </recommendedName>
</protein>
<evidence type="ECO:0000313" key="1">
    <source>
        <dbReference type="EMBL" id="PZO15657.1"/>
    </source>
</evidence>
<dbReference type="InterPro" id="IPR025427">
    <property type="entry name" value="DUF4160"/>
</dbReference>
<name>A0A2W4U8S1_9CYAN</name>
<dbReference type="Proteomes" id="UP000249354">
    <property type="component" value="Unassembled WGS sequence"/>
</dbReference>
<accession>A0A2W4U8S1</accession>
<reference evidence="1 2" key="2">
    <citation type="submission" date="2018-06" db="EMBL/GenBank/DDBJ databases">
        <title>Metagenomic assembly of (sub)arctic Cyanobacteria and their associated microbiome from non-axenic cultures.</title>
        <authorList>
            <person name="Baurain D."/>
        </authorList>
    </citation>
    <scope>NUCLEOTIDE SEQUENCE [LARGE SCALE GENOMIC DNA]</scope>
    <source>
        <strain evidence="1">ULC129bin1</strain>
    </source>
</reference>
<proteinExistence type="predicted"/>
<dbReference type="AlphaFoldDB" id="A0A2W4U8S1"/>
<organism evidence="1 2">
    <name type="scientific">Leptolyngbya foveolarum</name>
    <dbReference type="NCBI Taxonomy" id="47253"/>
    <lineage>
        <taxon>Bacteria</taxon>
        <taxon>Bacillati</taxon>
        <taxon>Cyanobacteriota</taxon>
        <taxon>Cyanophyceae</taxon>
        <taxon>Leptolyngbyales</taxon>
        <taxon>Leptolyngbyaceae</taxon>
        <taxon>Leptolyngbya group</taxon>
        <taxon>Leptolyngbya</taxon>
    </lineage>
</organism>